<accession>A0ABS2GQ49</accession>
<dbReference type="CDD" id="cd00586">
    <property type="entry name" value="4HBT"/>
    <property type="match status" value="1"/>
</dbReference>
<sequence length="138" mass="15886">MGAVFKKSCMIRFAHCDPAGIVFHPNFFVLFNGLTEDWFREGMQLPWERMSELGVLIPVVSVHSDFFKPFTIGDQGEMRLWVSHIGNSSFTVEIEFYKGEALHVKCREVMVCIDPVSRKSTPIPEKLRERMTPFLTEA</sequence>
<organism evidence="3 4">
    <name type="scientific">Parasutterella secunda</name>
    <dbReference type="NCBI Taxonomy" id="626947"/>
    <lineage>
        <taxon>Bacteria</taxon>
        <taxon>Pseudomonadati</taxon>
        <taxon>Pseudomonadota</taxon>
        <taxon>Betaproteobacteria</taxon>
        <taxon>Burkholderiales</taxon>
        <taxon>Sutterellaceae</taxon>
        <taxon>Parasutterella</taxon>
    </lineage>
</organism>
<dbReference type="Proteomes" id="UP000777002">
    <property type="component" value="Unassembled WGS sequence"/>
</dbReference>
<evidence type="ECO:0000256" key="2">
    <source>
        <dbReference type="ARBA" id="ARBA00022801"/>
    </source>
</evidence>
<comment type="caution">
    <text evidence="3">The sequence shown here is derived from an EMBL/GenBank/DDBJ whole genome shotgun (WGS) entry which is preliminary data.</text>
</comment>
<dbReference type="Gene3D" id="3.10.129.10">
    <property type="entry name" value="Hotdog Thioesterase"/>
    <property type="match status" value="1"/>
</dbReference>
<name>A0ABS2GQ49_9BURK</name>
<reference evidence="3 4" key="1">
    <citation type="journal article" date="2021" name="Sci. Rep.">
        <title>The distribution of antibiotic resistance genes in chicken gut microbiota commensals.</title>
        <authorList>
            <person name="Juricova H."/>
            <person name="Matiasovicova J."/>
            <person name="Kubasova T."/>
            <person name="Cejkova D."/>
            <person name="Rychlik I."/>
        </authorList>
    </citation>
    <scope>NUCLEOTIDE SEQUENCE [LARGE SCALE GENOMIC DNA]</scope>
    <source>
        <strain evidence="3 4">An562</strain>
    </source>
</reference>
<dbReference type="Pfam" id="PF13279">
    <property type="entry name" value="4HBT_2"/>
    <property type="match status" value="1"/>
</dbReference>
<proteinExistence type="inferred from homology"/>
<evidence type="ECO:0000313" key="3">
    <source>
        <dbReference type="EMBL" id="MBM6927965.1"/>
    </source>
</evidence>
<keyword evidence="2" id="KW-0378">Hydrolase</keyword>
<dbReference type="RefSeq" id="WP_205049568.1">
    <property type="nucleotide sequence ID" value="NZ_JACJKX010000002.1"/>
</dbReference>
<evidence type="ECO:0000313" key="4">
    <source>
        <dbReference type="Proteomes" id="UP000777002"/>
    </source>
</evidence>
<dbReference type="SUPFAM" id="SSF54637">
    <property type="entry name" value="Thioesterase/thiol ester dehydrase-isomerase"/>
    <property type="match status" value="1"/>
</dbReference>
<dbReference type="PANTHER" id="PTHR31793">
    <property type="entry name" value="4-HYDROXYBENZOYL-COA THIOESTERASE FAMILY MEMBER"/>
    <property type="match status" value="1"/>
</dbReference>
<dbReference type="InterPro" id="IPR050563">
    <property type="entry name" value="4-hydroxybenzoyl-CoA_TE"/>
</dbReference>
<gene>
    <name evidence="3" type="ORF">H5985_01560</name>
</gene>
<dbReference type="InterPro" id="IPR029069">
    <property type="entry name" value="HotDog_dom_sf"/>
</dbReference>
<evidence type="ECO:0000256" key="1">
    <source>
        <dbReference type="ARBA" id="ARBA00005953"/>
    </source>
</evidence>
<dbReference type="PANTHER" id="PTHR31793:SF27">
    <property type="entry name" value="NOVEL THIOESTERASE SUPERFAMILY DOMAIN AND SAPOSIN A-TYPE DOMAIN CONTAINING PROTEIN (0610012H03RIK)"/>
    <property type="match status" value="1"/>
</dbReference>
<protein>
    <submittedName>
        <fullName evidence="3">Acyl-CoA thioesterase</fullName>
    </submittedName>
</protein>
<comment type="similarity">
    <text evidence="1">Belongs to the 4-hydroxybenzoyl-CoA thioesterase family.</text>
</comment>
<dbReference type="EMBL" id="JACJKX010000002">
    <property type="protein sequence ID" value="MBM6927965.1"/>
    <property type="molecule type" value="Genomic_DNA"/>
</dbReference>
<keyword evidence="4" id="KW-1185">Reference proteome</keyword>